<evidence type="ECO:0000313" key="2">
    <source>
        <dbReference type="WBParaSite" id="PS1159_v2.g10319.t1"/>
    </source>
</evidence>
<dbReference type="WBParaSite" id="PS1159_v2.g10319.t1">
    <property type="protein sequence ID" value="PS1159_v2.g10319.t1"/>
    <property type="gene ID" value="PS1159_v2.g10319"/>
</dbReference>
<name>A0AC35ES92_9BILA</name>
<evidence type="ECO:0000313" key="1">
    <source>
        <dbReference type="Proteomes" id="UP000887580"/>
    </source>
</evidence>
<protein>
    <submittedName>
        <fullName evidence="2">RNA-dependent RNA polymerase</fullName>
    </submittedName>
</protein>
<dbReference type="Proteomes" id="UP000887580">
    <property type="component" value="Unplaced"/>
</dbReference>
<sequence>DKLTKKMQIAIPSSLGRSMFGIVDETGLLQSGQVFIRYTVDCFDKLSPVVADKQIYRGKVLITKNPAVVSGDVRVFEAVDCVPLRHLCDVVVFPRYGPRPHPDEMAGSDLDGDEYSVIWDPDLLFDHNEPAFDYSVGPKNDDEEPLINENELQGRMIRFFVDYISQDSIGLLANAFLANSDLYGIDTEHCNNIALKHNAAVDFPKTGIAPPPLRRRWNDDLPPERVERWPDFMGKKQRLSYRSQNLMGQLYRAVEDIETVLRYNVDPDVDQICEFVQAQHLKYCSELQSLLQTYGIGSEGELFSGKFSKVKGKITDSGGDNDDLSLFNTTGIVSQRLQEIFVSFRTNFYDYFPGGQNYLETAQRVRINFDTAEILGQVCARPSKQMCDV</sequence>
<organism evidence="1 2">
    <name type="scientific">Panagrolaimus sp. PS1159</name>
    <dbReference type="NCBI Taxonomy" id="55785"/>
    <lineage>
        <taxon>Eukaryota</taxon>
        <taxon>Metazoa</taxon>
        <taxon>Ecdysozoa</taxon>
        <taxon>Nematoda</taxon>
        <taxon>Chromadorea</taxon>
        <taxon>Rhabditida</taxon>
        <taxon>Tylenchina</taxon>
        <taxon>Panagrolaimomorpha</taxon>
        <taxon>Panagrolaimoidea</taxon>
        <taxon>Panagrolaimidae</taxon>
        <taxon>Panagrolaimus</taxon>
    </lineage>
</organism>
<proteinExistence type="predicted"/>
<reference evidence="2" key="1">
    <citation type="submission" date="2022-11" db="UniProtKB">
        <authorList>
            <consortium name="WormBaseParasite"/>
        </authorList>
    </citation>
    <scope>IDENTIFICATION</scope>
</reference>
<accession>A0AC35ES92</accession>